<name>A0A0F9FVS3_9ZZZZ</name>
<sequence length="64" mass="8016">MWFFKKKKVEPKVEPKYKVKENRFYVTVDRDRNNYMIKVYDMWSSTFFRKNGKEKDILHCQEST</sequence>
<reference evidence="1" key="1">
    <citation type="journal article" date="2015" name="Nature">
        <title>Complex archaea that bridge the gap between prokaryotes and eukaryotes.</title>
        <authorList>
            <person name="Spang A."/>
            <person name="Saw J.H."/>
            <person name="Jorgensen S.L."/>
            <person name="Zaremba-Niedzwiedzka K."/>
            <person name="Martijn J."/>
            <person name="Lind A.E."/>
            <person name="van Eijk R."/>
            <person name="Schleper C."/>
            <person name="Guy L."/>
            <person name="Ettema T.J."/>
        </authorList>
    </citation>
    <scope>NUCLEOTIDE SEQUENCE</scope>
</reference>
<evidence type="ECO:0000313" key="1">
    <source>
        <dbReference type="EMBL" id="KKL82386.1"/>
    </source>
</evidence>
<comment type="caution">
    <text evidence="1">The sequence shown here is derived from an EMBL/GenBank/DDBJ whole genome shotgun (WGS) entry which is preliminary data.</text>
</comment>
<dbReference type="AlphaFoldDB" id="A0A0F9FVS3"/>
<gene>
    <name evidence="1" type="ORF">LCGC14_1985230</name>
</gene>
<organism evidence="1">
    <name type="scientific">marine sediment metagenome</name>
    <dbReference type="NCBI Taxonomy" id="412755"/>
    <lineage>
        <taxon>unclassified sequences</taxon>
        <taxon>metagenomes</taxon>
        <taxon>ecological metagenomes</taxon>
    </lineage>
</organism>
<protein>
    <submittedName>
        <fullName evidence="1">Uncharacterized protein</fullName>
    </submittedName>
</protein>
<proteinExistence type="predicted"/>
<feature type="non-terminal residue" evidence="1">
    <location>
        <position position="64"/>
    </location>
</feature>
<accession>A0A0F9FVS3</accession>
<dbReference type="EMBL" id="LAZR01022290">
    <property type="protein sequence ID" value="KKL82386.1"/>
    <property type="molecule type" value="Genomic_DNA"/>
</dbReference>